<feature type="region of interest" description="Disordered" evidence="1">
    <location>
        <begin position="104"/>
        <end position="133"/>
    </location>
</feature>
<keyword evidence="3" id="KW-1185">Reference proteome</keyword>
<protein>
    <submittedName>
        <fullName evidence="2">Uncharacterized protein</fullName>
    </submittedName>
</protein>
<comment type="caution">
    <text evidence="2">The sequence shown here is derived from an EMBL/GenBank/DDBJ whole genome shotgun (WGS) entry which is preliminary data.</text>
</comment>
<dbReference type="EMBL" id="DUZY01000001">
    <property type="protein sequence ID" value="DAD21424.1"/>
    <property type="molecule type" value="Genomic_DNA"/>
</dbReference>
<evidence type="ECO:0000313" key="2">
    <source>
        <dbReference type="EMBL" id="DAD21424.1"/>
    </source>
</evidence>
<dbReference type="Proteomes" id="UP000607653">
    <property type="component" value="Unassembled WGS sequence"/>
</dbReference>
<proteinExistence type="predicted"/>
<gene>
    <name evidence="2" type="ORF">HUJ06_022887</name>
</gene>
<evidence type="ECO:0000313" key="3">
    <source>
        <dbReference type="Proteomes" id="UP000607653"/>
    </source>
</evidence>
<dbReference type="AlphaFoldDB" id="A0A822XIT0"/>
<evidence type="ECO:0000256" key="1">
    <source>
        <dbReference type="SAM" id="MobiDB-lite"/>
    </source>
</evidence>
<sequence length="189" mass="21150">MDGGSSPQRPKLECRNAMKNIDYDAFSPLSLSPPSDLSPSLRATRSLDIFSITNKTSFRIEGTDEVNQICQSLGLSDLEDFTIPTISWKARKARSSSDIFPRPRLTHLVDDGDDKHEESVEAKEEGEDGSRIGLSHRERITDEDINQLLEDQGFPLVSPRGVEEEDGKAVCRLGFQISLELVMELRSDR</sequence>
<accession>A0A822XIT0</accession>
<name>A0A822XIT0_NELNU</name>
<organism evidence="2 3">
    <name type="scientific">Nelumbo nucifera</name>
    <name type="common">Sacred lotus</name>
    <dbReference type="NCBI Taxonomy" id="4432"/>
    <lineage>
        <taxon>Eukaryota</taxon>
        <taxon>Viridiplantae</taxon>
        <taxon>Streptophyta</taxon>
        <taxon>Embryophyta</taxon>
        <taxon>Tracheophyta</taxon>
        <taxon>Spermatophyta</taxon>
        <taxon>Magnoliopsida</taxon>
        <taxon>Proteales</taxon>
        <taxon>Nelumbonaceae</taxon>
        <taxon>Nelumbo</taxon>
    </lineage>
</organism>
<feature type="compositionally biased region" description="Basic and acidic residues" evidence="1">
    <location>
        <begin position="107"/>
        <end position="123"/>
    </location>
</feature>
<reference evidence="2 3" key="1">
    <citation type="journal article" date="2020" name="Mol. Biol. Evol.">
        <title>Distinct Expression and Methylation Patterns for Genes with Different Fates following a Single Whole-Genome Duplication in Flowering Plants.</title>
        <authorList>
            <person name="Shi T."/>
            <person name="Rahmani R.S."/>
            <person name="Gugger P.F."/>
            <person name="Wang M."/>
            <person name="Li H."/>
            <person name="Zhang Y."/>
            <person name="Li Z."/>
            <person name="Wang Q."/>
            <person name="Van de Peer Y."/>
            <person name="Marchal K."/>
            <person name="Chen J."/>
        </authorList>
    </citation>
    <scope>NUCLEOTIDE SEQUENCE [LARGE SCALE GENOMIC DNA]</scope>
    <source>
        <tissue evidence="2">Leaf</tissue>
    </source>
</reference>